<dbReference type="OrthoDB" id="196131at2759"/>
<accession>A0A9W8KYY1</accession>
<dbReference type="SUPFAM" id="SSF52540">
    <property type="entry name" value="P-loop containing nucleoside triphosphate hydrolases"/>
    <property type="match status" value="1"/>
</dbReference>
<dbReference type="InterPro" id="IPR014001">
    <property type="entry name" value="Helicase_ATP-bd"/>
</dbReference>
<keyword evidence="3 7" id="KW-0378">Hydrolase</keyword>
<dbReference type="GO" id="GO:0016787">
    <property type="term" value="F:hydrolase activity"/>
    <property type="evidence" value="ECO:0007669"/>
    <property type="project" value="UniProtKB-KW"/>
</dbReference>
<dbReference type="InterPro" id="IPR001650">
    <property type="entry name" value="Helicase_C-like"/>
</dbReference>
<dbReference type="CDD" id="cd18787">
    <property type="entry name" value="SF2_C_DEAD"/>
    <property type="match status" value="1"/>
</dbReference>
<evidence type="ECO:0000256" key="3">
    <source>
        <dbReference type="ARBA" id="ARBA00022801"/>
    </source>
</evidence>
<evidence type="ECO:0000256" key="6">
    <source>
        <dbReference type="PROSITE-ProRule" id="PRU00552"/>
    </source>
</evidence>
<dbReference type="Pfam" id="PF00270">
    <property type="entry name" value="DEAD"/>
    <property type="match status" value="1"/>
</dbReference>
<dbReference type="PANTHER" id="PTHR47958">
    <property type="entry name" value="ATP-DEPENDENT RNA HELICASE DBP3"/>
    <property type="match status" value="1"/>
</dbReference>
<gene>
    <name evidence="12" type="primary">PRP28</name>
    <name evidence="12" type="ORF">GGI25_001040</name>
</gene>
<evidence type="ECO:0000256" key="8">
    <source>
        <dbReference type="SAM" id="MobiDB-lite"/>
    </source>
</evidence>
<dbReference type="AlphaFoldDB" id="A0A9W8KYY1"/>
<dbReference type="GO" id="GO:0003676">
    <property type="term" value="F:nucleic acid binding"/>
    <property type="evidence" value="ECO:0007669"/>
    <property type="project" value="InterPro"/>
</dbReference>
<dbReference type="EC" id="3.6.4.13" evidence="1"/>
<feature type="short sequence motif" description="Q motif" evidence="6">
    <location>
        <begin position="276"/>
        <end position="304"/>
    </location>
</feature>
<feature type="region of interest" description="Disordered" evidence="8">
    <location>
        <begin position="83"/>
        <end position="169"/>
    </location>
</feature>
<dbReference type="PROSITE" id="PS00039">
    <property type="entry name" value="DEAD_ATP_HELICASE"/>
    <property type="match status" value="1"/>
</dbReference>
<reference evidence="12" key="1">
    <citation type="submission" date="2022-07" db="EMBL/GenBank/DDBJ databases">
        <title>Phylogenomic reconstructions and comparative analyses of Kickxellomycotina fungi.</title>
        <authorList>
            <person name="Reynolds N.K."/>
            <person name="Stajich J.E."/>
            <person name="Barry K."/>
            <person name="Grigoriev I.V."/>
            <person name="Crous P."/>
            <person name="Smith M.E."/>
        </authorList>
    </citation>
    <scope>NUCLEOTIDE SEQUENCE</scope>
    <source>
        <strain evidence="12">NRRL 3115</strain>
    </source>
</reference>
<evidence type="ECO:0000256" key="5">
    <source>
        <dbReference type="ARBA" id="ARBA00022840"/>
    </source>
</evidence>
<dbReference type="PROSITE" id="PS51195">
    <property type="entry name" value="Q_MOTIF"/>
    <property type="match status" value="1"/>
</dbReference>
<sequence length="669" mass="75015">MEFTSKRKANNESDDEGAAFVNPFARTPKANVAETAPANKSKAVRNTPLSVEEALRLRNKQAEPSRPVFLTKVQRTQLALERRQREVDEMRSNAELDRDRMHREHRPARRESRSPQRHSSTRYGRHGDSRDRNELRGDFYRPSSRRDRSPSAEAHPRDTQPAEGDRVLTAKEREAIRQRYLVGEQTRTRKQGSRVVFDWDASEDTTEGGGHTTQRIMFGRGHLAGTEQATSERKARGDTRHWREKPLEEMRDRDWRIFREDFGIACKGGSIPEPYRSWAESSVPGEILRVVDQIGYREPTPIQRQAIPVGLARRDLIGIAETGSGKTASFLIPMLARIVALPRLAEHSGPYGLVLAPTRELAQQIETETRKFARLGFRSVSLVGGHDIEKQAAQLRHGAEIIIATPGRLRDCLDRRLVVLNQCAYVVMDEADRMMDMGFEDDVNYILGALPADKPRQTTMFSATMPAAVERLARKFLKRPAVVTIGTAGQAVDTVEQRVEFVAGRRTPRLLALLRHHAPPCIVFVNQKKTADIVCTELLGAGVNAATLHGGKTQEQREHALSRLRTGDADVLVATDVAGRGIDIKDVSLVVNYEMSRDIEAYTHRIGRTGRAGRRGIAVTFVHAIEDRDVLYDLRRMVAASPVSRCPPELANHEAAQAPPLARSARIKD</sequence>
<name>A0A9W8KYY1_9FUNG</name>
<evidence type="ECO:0000256" key="7">
    <source>
        <dbReference type="RuleBase" id="RU000492"/>
    </source>
</evidence>
<organism evidence="12 13">
    <name type="scientific">Coemansia spiralis</name>
    <dbReference type="NCBI Taxonomy" id="417178"/>
    <lineage>
        <taxon>Eukaryota</taxon>
        <taxon>Fungi</taxon>
        <taxon>Fungi incertae sedis</taxon>
        <taxon>Zoopagomycota</taxon>
        <taxon>Kickxellomycotina</taxon>
        <taxon>Kickxellomycetes</taxon>
        <taxon>Kickxellales</taxon>
        <taxon>Kickxellaceae</taxon>
        <taxon>Coemansia</taxon>
    </lineage>
</organism>
<evidence type="ECO:0000259" key="11">
    <source>
        <dbReference type="PROSITE" id="PS51195"/>
    </source>
</evidence>
<dbReference type="EMBL" id="JANBTW010000007">
    <property type="protein sequence ID" value="KAJ2680148.1"/>
    <property type="molecule type" value="Genomic_DNA"/>
</dbReference>
<evidence type="ECO:0000313" key="13">
    <source>
        <dbReference type="Proteomes" id="UP001151518"/>
    </source>
</evidence>
<dbReference type="Pfam" id="PF00271">
    <property type="entry name" value="Helicase_C"/>
    <property type="match status" value="1"/>
</dbReference>
<evidence type="ECO:0000256" key="4">
    <source>
        <dbReference type="ARBA" id="ARBA00022806"/>
    </source>
</evidence>
<dbReference type="SMART" id="SM00487">
    <property type="entry name" value="DEXDc"/>
    <property type="match status" value="1"/>
</dbReference>
<evidence type="ECO:0000259" key="9">
    <source>
        <dbReference type="PROSITE" id="PS51192"/>
    </source>
</evidence>
<keyword evidence="2 7" id="KW-0547">Nucleotide-binding</keyword>
<evidence type="ECO:0000259" key="10">
    <source>
        <dbReference type="PROSITE" id="PS51194"/>
    </source>
</evidence>
<dbReference type="GO" id="GO:0003724">
    <property type="term" value="F:RNA helicase activity"/>
    <property type="evidence" value="ECO:0007669"/>
    <property type="project" value="UniProtKB-EC"/>
</dbReference>
<evidence type="ECO:0000313" key="12">
    <source>
        <dbReference type="EMBL" id="KAJ2680148.1"/>
    </source>
</evidence>
<dbReference type="PROSITE" id="PS51192">
    <property type="entry name" value="HELICASE_ATP_BIND_1"/>
    <property type="match status" value="1"/>
</dbReference>
<feature type="domain" description="DEAD-box RNA helicase Q" evidence="11">
    <location>
        <begin position="276"/>
        <end position="304"/>
    </location>
</feature>
<feature type="region of interest" description="Disordered" evidence="8">
    <location>
        <begin position="1"/>
        <end position="48"/>
    </location>
</feature>
<dbReference type="InterPro" id="IPR011545">
    <property type="entry name" value="DEAD/DEAH_box_helicase_dom"/>
</dbReference>
<dbReference type="Gene3D" id="3.40.50.300">
    <property type="entry name" value="P-loop containing nucleotide triphosphate hydrolases"/>
    <property type="match status" value="2"/>
</dbReference>
<keyword evidence="5 7" id="KW-0067">ATP-binding</keyword>
<keyword evidence="4 7" id="KW-0347">Helicase</keyword>
<proteinExistence type="inferred from homology"/>
<dbReference type="SMART" id="SM00490">
    <property type="entry name" value="HELICc"/>
    <property type="match status" value="1"/>
</dbReference>
<dbReference type="CDD" id="cd17945">
    <property type="entry name" value="DEADc_DDX23"/>
    <property type="match status" value="1"/>
</dbReference>
<comment type="caution">
    <text evidence="12">The sequence shown here is derived from an EMBL/GenBank/DDBJ whole genome shotgun (WGS) entry which is preliminary data.</text>
</comment>
<evidence type="ECO:0000256" key="1">
    <source>
        <dbReference type="ARBA" id="ARBA00012552"/>
    </source>
</evidence>
<feature type="compositionally biased region" description="Basic and acidic residues" evidence="8">
    <location>
        <begin position="83"/>
        <end position="102"/>
    </location>
</feature>
<dbReference type="GO" id="GO:0005524">
    <property type="term" value="F:ATP binding"/>
    <property type="evidence" value="ECO:0007669"/>
    <property type="project" value="UniProtKB-KW"/>
</dbReference>
<dbReference type="InterPro" id="IPR000629">
    <property type="entry name" value="RNA-helicase_DEAD-box_CS"/>
</dbReference>
<evidence type="ECO:0000256" key="2">
    <source>
        <dbReference type="ARBA" id="ARBA00022741"/>
    </source>
</evidence>
<dbReference type="Proteomes" id="UP001151518">
    <property type="component" value="Unassembled WGS sequence"/>
</dbReference>
<feature type="compositionally biased region" description="Basic residues" evidence="8">
    <location>
        <begin position="115"/>
        <end position="124"/>
    </location>
</feature>
<feature type="domain" description="Helicase C-terminal" evidence="10">
    <location>
        <begin position="494"/>
        <end position="654"/>
    </location>
</feature>
<dbReference type="InterPro" id="IPR014014">
    <property type="entry name" value="RNA_helicase_DEAD_Q_motif"/>
</dbReference>
<feature type="region of interest" description="Disordered" evidence="8">
    <location>
        <begin position="650"/>
        <end position="669"/>
    </location>
</feature>
<feature type="compositionally biased region" description="Basic and acidic residues" evidence="8">
    <location>
        <begin position="125"/>
        <end position="169"/>
    </location>
</feature>
<dbReference type="PROSITE" id="PS51194">
    <property type="entry name" value="HELICASE_CTER"/>
    <property type="match status" value="1"/>
</dbReference>
<protein>
    <recommendedName>
        <fullName evidence="1">RNA helicase</fullName>
        <ecNumber evidence="1">3.6.4.13</ecNumber>
    </recommendedName>
</protein>
<comment type="similarity">
    <text evidence="7">Belongs to the DEAD box helicase family.</text>
</comment>
<dbReference type="InterPro" id="IPR027417">
    <property type="entry name" value="P-loop_NTPase"/>
</dbReference>
<feature type="domain" description="Helicase ATP-binding" evidence="9">
    <location>
        <begin position="307"/>
        <end position="483"/>
    </location>
</feature>